<keyword evidence="5 7" id="KW-0472">Membrane</keyword>
<evidence type="ECO:0000256" key="7">
    <source>
        <dbReference type="SAM" id="Phobius"/>
    </source>
</evidence>
<name>A0A1E5Q5R4_9PROT</name>
<proteinExistence type="predicted"/>
<feature type="transmembrane region" description="Helical" evidence="7">
    <location>
        <begin position="191"/>
        <end position="209"/>
    </location>
</feature>
<evidence type="ECO:0000256" key="1">
    <source>
        <dbReference type="ARBA" id="ARBA00004651"/>
    </source>
</evidence>
<dbReference type="EMBL" id="MCGG01000043">
    <property type="protein sequence ID" value="OEJ65905.1"/>
    <property type="molecule type" value="Genomic_DNA"/>
</dbReference>
<feature type="transmembrane region" description="Helical" evidence="7">
    <location>
        <begin position="153"/>
        <end position="171"/>
    </location>
</feature>
<sequence>MLKRMMLPAIFAILAYGFWVSPNAKEIAAGVAIFLFGMLFLEEGFRAFTGGFLENVLNRTTNSLWKAVTFGIVSTTIMQSSSLVSIITISFLSAGLIWLNAGIGIIFGANIGTTTGAWLIAGFGLKVDIAAYAMPMLAFGIILVFQRSKTLKGLGYVLSGLGFLFLGIHYMKEGFETFRETINLAEFAIEGYAGLIVFTLIGMAATVIMQSSHATLVLIITALAAGQITYENALALAIGANIGTTITAIIGSMSANYQGKRLAAAHLIFNGVTGAITIVFIHQIVWLVEEISSTIGIAADDYTLKLAVFHTVFNVIGVAVMLPTVPRLVVFLQRVIAKPHEDLSTPKYIHESAFDFPETLLGSVRQETIHLYTNAVNVMAHGLNFDPAVIFSSEDLSQYANINRKTLEYDLDRQYNNKVKALYASILEFISKAQTHLHADESKRLFELRDACLGIVSSVKEIKHLRKNIGIYIHSSNQDIRHEYNKLRVQIAEMLREIHELEIADEDDRDILALDAFKVSINEDNIIANGKLDALIREGKISAIMASSLMNDLNYARDAVWHLADVAKTLFAAKDAMSKETEELLALSEEEITAIHEDETIQA</sequence>
<evidence type="ECO:0000256" key="3">
    <source>
        <dbReference type="ARBA" id="ARBA00022692"/>
    </source>
</evidence>
<evidence type="ECO:0000256" key="5">
    <source>
        <dbReference type="ARBA" id="ARBA00023136"/>
    </source>
</evidence>
<dbReference type="NCBIfam" id="NF037997">
    <property type="entry name" value="Na_Pi_symport"/>
    <property type="match status" value="1"/>
</dbReference>
<gene>
    <name evidence="8" type="ORF">BEN30_13500</name>
</gene>
<feature type="transmembrane region" description="Helical" evidence="7">
    <location>
        <begin position="236"/>
        <end position="255"/>
    </location>
</feature>
<feature type="coiled-coil region" evidence="6">
    <location>
        <begin position="477"/>
        <end position="504"/>
    </location>
</feature>
<comment type="caution">
    <text evidence="8">The sequence shown here is derived from an EMBL/GenBank/DDBJ whole genome shotgun (WGS) entry which is preliminary data.</text>
</comment>
<evidence type="ECO:0000313" key="8">
    <source>
        <dbReference type="EMBL" id="OEJ65905.1"/>
    </source>
</evidence>
<feature type="transmembrane region" description="Helical" evidence="7">
    <location>
        <begin position="27"/>
        <end position="45"/>
    </location>
</feature>
<keyword evidence="3 7" id="KW-0812">Transmembrane</keyword>
<feature type="transmembrane region" description="Helical" evidence="7">
    <location>
        <begin position="308"/>
        <end position="330"/>
    </location>
</feature>
<keyword evidence="9" id="KW-1185">Reference proteome</keyword>
<dbReference type="AlphaFoldDB" id="A0A1E5Q5R4"/>
<dbReference type="PANTHER" id="PTHR10010:SF46">
    <property type="entry name" value="SODIUM-DEPENDENT PHOSPHATE TRANSPORT PROTEIN 2B"/>
    <property type="match status" value="1"/>
</dbReference>
<dbReference type="GO" id="GO:0005436">
    <property type="term" value="F:sodium:phosphate symporter activity"/>
    <property type="evidence" value="ECO:0007669"/>
    <property type="project" value="InterPro"/>
</dbReference>
<dbReference type="Pfam" id="PF02690">
    <property type="entry name" value="Na_Pi_cotrans"/>
    <property type="match status" value="2"/>
</dbReference>
<accession>A0A1E5Q5R4</accession>
<dbReference type="OrthoDB" id="9763003at2"/>
<keyword evidence="2" id="KW-1003">Cell membrane</keyword>
<evidence type="ECO:0000256" key="2">
    <source>
        <dbReference type="ARBA" id="ARBA00022475"/>
    </source>
</evidence>
<dbReference type="STRING" id="28181.BEN30_13500"/>
<dbReference type="RefSeq" id="WP_069958598.1">
    <property type="nucleotide sequence ID" value="NZ_MCGG01000043.1"/>
</dbReference>
<feature type="transmembrane region" description="Helical" evidence="7">
    <location>
        <begin position="129"/>
        <end position="146"/>
    </location>
</feature>
<feature type="transmembrane region" description="Helical" evidence="7">
    <location>
        <begin position="267"/>
        <end position="288"/>
    </location>
</feature>
<evidence type="ECO:0000256" key="6">
    <source>
        <dbReference type="SAM" id="Coils"/>
    </source>
</evidence>
<dbReference type="InterPro" id="IPR003841">
    <property type="entry name" value="Na/Pi_transpt"/>
</dbReference>
<evidence type="ECO:0000313" key="9">
    <source>
        <dbReference type="Proteomes" id="UP000095347"/>
    </source>
</evidence>
<dbReference type="Proteomes" id="UP000095347">
    <property type="component" value="Unassembled WGS sequence"/>
</dbReference>
<keyword evidence="4 7" id="KW-1133">Transmembrane helix</keyword>
<keyword evidence="6" id="KW-0175">Coiled coil</keyword>
<dbReference type="GO" id="GO:0005886">
    <property type="term" value="C:plasma membrane"/>
    <property type="evidence" value="ECO:0007669"/>
    <property type="project" value="UniProtKB-SubCell"/>
</dbReference>
<feature type="transmembrane region" description="Helical" evidence="7">
    <location>
        <begin position="214"/>
        <end position="230"/>
    </location>
</feature>
<organism evidence="8 9">
    <name type="scientific">Magnetovibrio blakemorei</name>
    <dbReference type="NCBI Taxonomy" id="28181"/>
    <lineage>
        <taxon>Bacteria</taxon>
        <taxon>Pseudomonadati</taxon>
        <taxon>Pseudomonadota</taxon>
        <taxon>Alphaproteobacteria</taxon>
        <taxon>Rhodospirillales</taxon>
        <taxon>Magnetovibrionaceae</taxon>
        <taxon>Magnetovibrio</taxon>
    </lineage>
</organism>
<feature type="transmembrane region" description="Helical" evidence="7">
    <location>
        <begin position="83"/>
        <end position="109"/>
    </location>
</feature>
<evidence type="ECO:0000256" key="4">
    <source>
        <dbReference type="ARBA" id="ARBA00022989"/>
    </source>
</evidence>
<comment type="subcellular location">
    <subcellularLocation>
        <location evidence="1">Cell membrane</location>
        <topology evidence="1">Multi-pass membrane protein</topology>
    </subcellularLocation>
</comment>
<protein>
    <submittedName>
        <fullName evidence="8">Sodium:phosphate symporter</fullName>
    </submittedName>
</protein>
<dbReference type="PANTHER" id="PTHR10010">
    <property type="entry name" value="SOLUTE CARRIER FAMILY 34 SODIUM PHOSPHATE , MEMBER 2-RELATED"/>
    <property type="match status" value="1"/>
</dbReference>
<reference evidence="9" key="1">
    <citation type="submission" date="2016-07" db="EMBL/GenBank/DDBJ databases">
        <authorList>
            <person name="Florea S."/>
            <person name="Webb J.S."/>
            <person name="Jaromczyk J."/>
            <person name="Schardl C.L."/>
        </authorList>
    </citation>
    <scope>NUCLEOTIDE SEQUENCE [LARGE SCALE GENOMIC DNA]</scope>
    <source>
        <strain evidence="9">MV-1</strain>
    </source>
</reference>
<dbReference type="GO" id="GO:0044341">
    <property type="term" value="P:sodium-dependent phosphate transport"/>
    <property type="evidence" value="ECO:0007669"/>
    <property type="project" value="InterPro"/>
</dbReference>